<evidence type="ECO:0000313" key="1">
    <source>
        <dbReference type="EMBL" id="KGF95942.1"/>
    </source>
</evidence>
<reference evidence="2" key="1">
    <citation type="journal article" date="2014" name="Sci. Data">
        <title>Genomes of diverse isolates of the marine cyanobacterium Prochlorococcus.</title>
        <authorList>
            <person name="Biller S."/>
            <person name="Berube P."/>
            <person name="Thompson J."/>
            <person name="Kelly L."/>
            <person name="Roggensack S."/>
            <person name="Awad L."/>
            <person name="Roache-Johnson K."/>
            <person name="Ding H."/>
            <person name="Giovannoni S.J."/>
            <person name="Moore L.R."/>
            <person name="Chisholm S.W."/>
        </authorList>
    </citation>
    <scope>NUCLEOTIDE SEQUENCE [LARGE SCALE GENOMIC DNA]</scope>
    <source>
        <strain evidence="2">MIT 9201</strain>
    </source>
</reference>
<comment type="caution">
    <text evidence="1">The sequence shown here is derived from an EMBL/GenBank/DDBJ whole genome shotgun (WGS) entry which is preliminary data.</text>
</comment>
<evidence type="ECO:0000313" key="2">
    <source>
        <dbReference type="Proteomes" id="UP000030355"/>
    </source>
</evidence>
<dbReference type="Proteomes" id="UP000030355">
    <property type="component" value="Unassembled WGS sequence"/>
</dbReference>
<dbReference type="STRING" id="93057.EU95_1024"/>
<dbReference type="AlphaFoldDB" id="A0A0A2A223"/>
<dbReference type="EMBL" id="JNAL01000011">
    <property type="protein sequence ID" value="KGF95942.1"/>
    <property type="molecule type" value="Genomic_DNA"/>
</dbReference>
<proteinExistence type="predicted"/>
<dbReference type="RefSeq" id="WP_032522164.1">
    <property type="nucleotide sequence ID" value="NZ_CP138977.1"/>
</dbReference>
<dbReference type="eggNOG" id="ENOG50315YW">
    <property type="taxonomic scope" value="Bacteria"/>
</dbReference>
<protein>
    <submittedName>
        <fullName evidence="1">Putative ATP synthase protein 8</fullName>
    </submittedName>
</protein>
<name>A0A0A2A223_PROMR</name>
<accession>A0A0A2A223</accession>
<organism evidence="1 2">
    <name type="scientific">Prochlorococcus marinus str. MIT 9201</name>
    <dbReference type="NCBI Taxonomy" id="93057"/>
    <lineage>
        <taxon>Bacteria</taxon>
        <taxon>Bacillati</taxon>
        <taxon>Cyanobacteriota</taxon>
        <taxon>Cyanophyceae</taxon>
        <taxon>Synechococcales</taxon>
        <taxon>Prochlorococcaceae</taxon>
        <taxon>Prochlorococcus</taxon>
    </lineage>
</organism>
<sequence length="133" mass="15339">MLKFFFVLLLIIFFQLRPAIGFAFDTSDPSVSLLQNRISNNFSKKYCNAIQNGFSKDEAMKSAIVKTENIISFSYNPQKKWIEKSDLANQISLQVVNDCGWSFGLIGKEGVDYFKSYFLEIYEKTTPDKNFSR</sequence>
<gene>
    <name evidence="1" type="ORF">EU95_1024</name>
</gene>
<dbReference type="OrthoDB" id="540502at2"/>